<sequence length="55" mass="6178">MAELVADTLFDTTIEIIPPEDLKEQPDSAACLCCKRRRRWMDDDGCGICEECLAS</sequence>
<comment type="caution">
    <text evidence="1">The sequence shown here is derived from an EMBL/GenBank/DDBJ whole genome shotgun (WGS) entry which is preliminary data.</text>
</comment>
<dbReference type="RefSeq" id="WP_165419795.1">
    <property type="nucleotide sequence ID" value="NZ_JACIHI010000020.1"/>
</dbReference>
<name>A0A7W6USR7_9HYPH</name>
<accession>A0A7W6USR7</accession>
<protein>
    <submittedName>
        <fullName evidence="1">Uncharacterized protein</fullName>
    </submittedName>
</protein>
<reference evidence="1 2" key="1">
    <citation type="submission" date="2020-08" db="EMBL/GenBank/DDBJ databases">
        <title>Genomic Encyclopedia of Type Strains, Phase IV (KMG-V): Genome sequencing to study the core and pangenomes of soil and plant-associated prokaryotes.</title>
        <authorList>
            <person name="Whitman W."/>
        </authorList>
    </citation>
    <scope>NUCLEOTIDE SEQUENCE [LARGE SCALE GENOMIC DNA]</scope>
    <source>
        <strain evidence="1 2">SEMIA 414</strain>
    </source>
</reference>
<dbReference type="Proteomes" id="UP000533724">
    <property type="component" value="Unassembled WGS sequence"/>
</dbReference>
<evidence type="ECO:0000313" key="1">
    <source>
        <dbReference type="EMBL" id="MBB4442924.1"/>
    </source>
</evidence>
<organism evidence="1 2">
    <name type="scientific">Rhizobium esperanzae</name>
    <dbReference type="NCBI Taxonomy" id="1967781"/>
    <lineage>
        <taxon>Bacteria</taxon>
        <taxon>Pseudomonadati</taxon>
        <taxon>Pseudomonadota</taxon>
        <taxon>Alphaproteobacteria</taxon>
        <taxon>Hyphomicrobiales</taxon>
        <taxon>Rhizobiaceae</taxon>
        <taxon>Rhizobium/Agrobacterium group</taxon>
        <taxon>Rhizobium</taxon>
    </lineage>
</organism>
<gene>
    <name evidence="1" type="ORF">GGE15_006224</name>
</gene>
<dbReference type="AlphaFoldDB" id="A0A7W6USR7"/>
<evidence type="ECO:0000313" key="2">
    <source>
        <dbReference type="Proteomes" id="UP000533724"/>
    </source>
</evidence>
<proteinExistence type="predicted"/>
<dbReference type="EMBL" id="JACIHI010000020">
    <property type="protein sequence ID" value="MBB4442924.1"/>
    <property type="molecule type" value="Genomic_DNA"/>
</dbReference>